<evidence type="ECO:0000256" key="1">
    <source>
        <dbReference type="ARBA" id="ARBA00004586"/>
    </source>
</evidence>
<comment type="subcellular location">
    <subcellularLocation>
        <location evidence="1">Endoplasmic reticulum membrane</location>
    </subcellularLocation>
</comment>
<keyword evidence="14" id="KW-1185">Reference proteome</keyword>
<dbReference type="SMART" id="SM00212">
    <property type="entry name" value="UBCc"/>
    <property type="match status" value="1"/>
</dbReference>
<feature type="transmembrane region" description="Helical" evidence="11">
    <location>
        <begin position="195"/>
        <end position="217"/>
    </location>
</feature>
<dbReference type="GO" id="GO:0005789">
    <property type="term" value="C:endoplasmic reticulum membrane"/>
    <property type="evidence" value="ECO:0007669"/>
    <property type="project" value="UniProtKB-SubCell"/>
</dbReference>
<dbReference type="STRING" id="2769.R7QEW8"/>
<evidence type="ECO:0000256" key="11">
    <source>
        <dbReference type="SAM" id="Phobius"/>
    </source>
</evidence>
<keyword evidence="5" id="KW-0547">Nucleotide-binding</keyword>
<dbReference type="Gene3D" id="3.10.110.10">
    <property type="entry name" value="Ubiquitin Conjugating Enzyme"/>
    <property type="match status" value="1"/>
</dbReference>
<protein>
    <recommendedName>
        <fullName evidence="2">E2 ubiquitin-conjugating enzyme</fullName>
        <ecNumber evidence="2">2.3.2.23</ecNumber>
    </recommendedName>
</protein>
<dbReference type="CDD" id="cd23799">
    <property type="entry name" value="UBCc_UBE2J"/>
    <property type="match status" value="1"/>
</dbReference>
<evidence type="ECO:0000256" key="3">
    <source>
        <dbReference type="ARBA" id="ARBA00022679"/>
    </source>
</evidence>
<dbReference type="GO" id="GO:0061631">
    <property type="term" value="F:ubiquitin conjugating enzyme activity"/>
    <property type="evidence" value="ECO:0007669"/>
    <property type="project" value="UniProtKB-EC"/>
</dbReference>
<dbReference type="RefSeq" id="XP_005716871.1">
    <property type="nucleotide sequence ID" value="XM_005716814.1"/>
</dbReference>
<dbReference type="AlphaFoldDB" id="R7QEW8"/>
<proteinExistence type="predicted"/>
<evidence type="ECO:0000256" key="7">
    <source>
        <dbReference type="ARBA" id="ARBA00022824"/>
    </source>
</evidence>
<name>R7QEW8_CHOCR</name>
<feature type="domain" description="UBC core" evidence="12">
    <location>
        <begin position="5"/>
        <end position="162"/>
    </location>
</feature>
<evidence type="ECO:0000256" key="9">
    <source>
        <dbReference type="ARBA" id="ARBA00022989"/>
    </source>
</evidence>
<accession>R7QEW8</accession>
<evidence type="ECO:0000313" key="13">
    <source>
        <dbReference type="EMBL" id="CDF37052.1"/>
    </source>
</evidence>
<keyword evidence="7" id="KW-0256">Endoplasmic reticulum</keyword>
<dbReference type="PROSITE" id="PS50127">
    <property type="entry name" value="UBC_2"/>
    <property type="match status" value="1"/>
</dbReference>
<evidence type="ECO:0000256" key="5">
    <source>
        <dbReference type="ARBA" id="ARBA00022741"/>
    </source>
</evidence>
<evidence type="ECO:0000256" key="4">
    <source>
        <dbReference type="ARBA" id="ARBA00022692"/>
    </source>
</evidence>
<dbReference type="Gramene" id="CDF37052">
    <property type="protein sequence ID" value="CDF37052"/>
    <property type="gene ID" value="CHC_T00005234001"/>
</dbReference>
<sequence>MASKTCTHRLRKEMRNISREPSPHITARPLPSNILRWYFVLEGPSDSPYEGGIFMGRLQFPEEYPFKPPAVYMCTPQGRFKCNQKLCLSMSDFHPETWNPLWSVSAVLTGLLSFMMGSEDTVGSIQTSAAEKRSLARASHHFNRADRVFRELFPEFIRDAPAMPRAMQPRAMFTDQNGNVSNRRGRKREEEGESLVSLIAWLFVFLALIFAVFRLIAGSP</sequence>
<keyword evidence="6" id="KW-0833">Ubl conjugation pathway</keyword>
<dbReference type="OrthoDB" id="1158011at2759"/>
<evidence type="ECO:0000256" key="2">
    <source>
        <dbReference type="ARBA" id="ARBA00012486"/>
    </source>
</evidence>
<keyword evidence="10 11" id="KW-0472">Membrane</keyword>
<dbReference type="GO" id="GO:0005524">
    <property type="term" value="F:ATP binding"/>
    <property type="evidence" value="ECO:0007669"/>
    <property type="project" value="UniProtKB-KW"/>
</dbReference>
<keyword evidence="4 11" id="KW-0812">Transmembrane</keyword>
<dbReference type="InterPro" id="IPR000608">
    <property type="entry name" value="UBC"/>
</dbReference>
<dbReference type="EMBL" id="HG001812">
    <property type="protein sequence ID" value="CDF37052.1"/>
    <property type="molecule type" value="Genomic_DNA"/>
</dbReference>
<dbReference type="SUPFAM" id="SSF54495">
    <property type="entry name" value="UBC-like"/>
    <property type="match status" value="1"/>
</dbReference>
<evidence type="ECO:0000256" key="10">
    <source>
        <dbReference type="ARBA" id="ARBA00023136"/>
    </source>
</evidence>
<dbReference type="EC" id="2.3.2.23" evidence="2"/>
<dbReference type="OMA" id="GWSVATI"/>
<dbReference type="KEGG" id="ccp:CHC_T00005234001"/>
<dbReference type="Proteomes" id="UP000012073">
    <property type="component" value="Unassembled WGS sequence"/>
</dbReference>
<dbReference type="FunFam" id="3.10.110.10:FF:000023">
    <property type="entry name" value="Ubiquitin-conjugating enzyme E2 J2"/>
    <property type="match status" value="1"/>
</dbReference>
<dbReference type="InterPro" id="IPR016135">
    <property type="entry name" value="UBQ-conjugating_enzyme/RWD"/>
</dbReference>
<keyword evidence="9 11" id="KW-1133">Transmembrane helix</keyword>
<dbReference type="InterPro" id="IPR050113">
    <property type="entry name" value="Ub_conjugating_enzyme"/>
</dbReference>
<dbReference type="Pfam" id="PF00179">
    <property type="entry name" value="UQ_con"/>
    <property type="match status" value="1"/>
</dbReference>
<reference evidence="14" key="1">
    <citation type="journal article" date="2013" name="Proc. Natl. Acad. Sci. U.S.A.">
        <title>Genome structure and metabolic features in the red seaweed Chondrus crispus shed light on evolution of the Archaeplastida.</title>
        <authorList>
            <person name="Collen J."/>
            <person name="Porcel B."/>
            <person name="Carre W."/>
            <person name="Ball S.G."/>
            <person name="Chaparro C."/>
            <person name="Tonon T."/>
            <person name="Barbeyron T."/>
            <person name="Michel G."/>
            <person name="Noel B."/>
            <person name="Valentin K."/>
            <person name="Elias M."/>
            <person name="Artiguenave F."/>
            <person name="Arun A."/>
            <person name="Aury J.M."/>
            <person name="Barbosa-Neto J.F."/>
            <person name="Bothwell J.H."/>
            <person name="Bouget F.Y."/>
            <person name="Brillet L."/>
            <person name="Cabello-Hurtado F."/>
            <person name="Capella-Gutierrez S."/>
            <person name="Charrier B."/>
            <person name="Cladiere L."/>
            <person name="Cock J.M."/>
            <person name="Coelho S.M."/>
            <person name="Colleoni C."/>
            <person name="Czjzek M."/>
            <person name="Da Silva C."/>
            <person name="Delage L."/>
            <person name="Denoeud F."/>
            <person name="Deschamps P."/>
            <person name="Dittami S.M."/>
            <person name="Gabaldon T."/>
            <person name="Gachon C.M."/>
            <person name="Groisillier A."/>
            <person name="Herve C."/>
            <person name="Jabbari K."/>
            <person name="Katinka M."/>
            <person name="Kloareg B."/>
            <person name="Kowalczyk N."/>
            <person name="Labadie K."/>
            <person name="Leblanc C."/>
            <person name="Lopez P.J."/>
            <person name="McLachlan D.H."/>
            <person name="Meslet-Cladiere L."/>
            <person name="Moustafa A."/>
            <person name="Nehr Z."/>
            <person name="Nyvall Collen P."/>
            <person name="Panaud O."/>
            <person name="Partensky F."/>
            <person name="Poulain J."/>
            <person name="Rensing S.A."/>
            <person name="Rousvoal S."/>
            <person name="Samson G."/>
            <person name="Symeonidi A."/>
            <person name="Weissenbach J."/>
            <person name="Zambounis A."/>
            <person name="Wincker P."/>
            <person name="Boyen C."/>
        </authorList>
    </citation>
    <scope>NUCLEOTIDE SEQUENCE [LARGE SCALE GENOMIC DNA]</scope>
    <source>
        <strain evidence="14">cv. Stackhouse</strain>
    </source>
</reference>
<gene>
    <name evidence="13" type="ORF">CHC_T00005234001</name>
</gene>
<evidence type="ECO:0000259" key="12">
    <source>
        <dbReference type="PROSITE" id="PS50127"/>
    </source>
</evidence>
<keyword evidence="8" id="KW-0067">ATP-binding</keyword>
<dbReference type="PhylomeDB" id="R7QEW8"/>
<keyword evidence="3" id="KW-0808">Transferase</keyword>
<organism evidence="13 14">
    <name type="scientific">Chondrus crispus</name>
    <name type="common">Carrageen Irish moss</name>
    <name type="synonym">Polymorpha crispa</name>
    <dbReference type="NCBI Taxonomy" id="2769"/>
    <lineage>
        <taxon>Eukaryota</taxon>
        <taxon>Rhodophyta</taxon>
        <taxon>Florideophyceae</taxon>
        <taxon>Rhodymeniophycidae</taxon>
        <taxon>Gigartinales</taxon>
        <taxon>Gigartinaceae</taxon>
        <taxon>Chondrus</taxon>
    </lineage>
</organism>
<dbReference type="GeneID" id="17324584"/>
<evidence type="ECO:0000256" key="6">
    <source>
        <dbReference type="ARBA" id="ARBA00022786"/>
    </source>
</evidence>
<dbReference type="PANTHER" id="PTHR24067">
    <property type="entry name" value="UBIQUITIN-CONJUGATING ENZYME E2"/>
    <property type="match status" value="1"/>
</dbReference>
<evidence type="ECO:0000256" key="8">
    <source>
        <dbReference type="ARBA" id="ARBA00022840"/>
    </source>
</evidence>
<evidence type="ECO:0000313" key="14">
    <source>
        <dbReference type="Proteomes" id="UP000012073"/>
    </source>
</evidence>